<dbReference type="GO" id="GO:0005829">
    <property type="term" value="C:cytosol"/>
    <property type="evidence" value="ECO:0007669"/>
    <property type="project" value="TreeGrafter"/>
</dbReference>
<dbReference type="Pfam" id="PF03725">
    <property type="entry name" value="RNase_PH_C"/>
    <property type="match status" value="1"/>
</dbReference>
<dbReference type="FunFam" id="3.30.230.70:FF:000002">
    <property type="entry name" value="Polyribonucleotide nucleotidyltransferase"/>
    <property type="match status" value="1"/>
</dbReference>
<dbReference type="Pfam" id="PF03726">
    <property type="entry name" value="PNPase"/>
    <property type="match status" value="1"/>
</dbReference>
<dbReference type="SUPFAM" id="SSF50249">
    <property type="entry name" value="Nucleic acid-binding proteins"/>
    <property type="match status" value="1"/>
</dbReference>
<protein>
    <recommendedName>
        <fullName evidence="8">Polyribonucleotide nucleotidyltransferase</fullName>
        <ecNumber evidence="8">2.7.7.8</ecNumber>
    </recommendedName>
    <alternativeName>
        <fullName evidence="8">Polynucleotide phosphorylase</fullName>
        <shortName evidence="8">PNPase</shortName>
    </alternativeName>
</protein>
<comment type="catalytic activity">
    <reaction evidence="8">
        <text>RNA(n+1) + phosphate = RNA(n) + a ribonucleoside 5'-diphosphate</text>
        <dbReference type="Rhea" id="RHEA:22096"/>
        <dbReference type="Rhea" id="RHEA-COMP:14527"/>
        <dbReference type="Rhea" id="RHEA-COMP:17342"/>
        <dbReference type="ChEBI" id="CHEBI:43474"/>
        <dbReference type="ChEBI" id="CHEBI:57930"/>
        <dbReference type="ChEBI" id="CHEBI:140395"/>
        <dbReference type="EC" id="2.7.7.8"/>
    </reaction>
</comment>
<feature type="region of interest" description="Disordered" evidence="9">
    <location>
        <begin position="706"/>
        <end position="739"/>
    </location>
</feature>
<comment type="function">
    <text evidence="8">Involved in mRNA degradation. Catalyzes the phosphorolysis of single-stranded polyribonucleotides processively in the 3'- to 5'-direction.</text>
</comment>
<dbReference type="Gene3D" id="3.30.1370.10">
    <property type="entry name" value="K Homology domain, type 1"/>
    <property type="match status" value="1"/>
</dbReference>
<dbReference type="InterPro" id="IPR036456">
    <property type="entry name" value="PNPase_PH_RNA-bd_sf"/>
</dbReference>
<dbReference type="InterPro" id="IPR001247">
    <property type="entry name" value="ExoRNase_PH_dom1"/>
</dbReference>
<dbReference type="SUPFAM" id="SSF54211">
    <property type="entry name" value="Ribosomal protein S5 domain 2-like"/>
    <property type="match status" value="2"/>
</dbReference>
<dbReference type="FunFam" id="2.40.50.140:FF:000189">
    <property type="entry name" value="Polyribonucleotide nucleotidyltransferase, putative"/>
    <property type="match status" value="1"/>
</dbReference>
<dbReference type="InterPro" id="IPR015847">
    <property type="entry name" value="ExoRNase_PH_dom2"/>
</dbReference>
<dbReference type="SMART" id="SM00322">
    <property type="entry name" value="KH"/>
    <property type="match status" value="1"/>
</dbReference>
<dbReference type="GO" id="GO:0000287">
    <property type="term" value="F:magnesium ion binding"/>
    <property type="evidence" value="ECO:0007669"/>
    <property type="project" value="UniProtKB-UniRule"/>
</dbReference>
<dbReference type="KEGG" id="fax:FUAX_25820"/>
<name>A0AAU9DGJ5_9BACT</name>
<dbReference type="Proteomes" id="UP001348817">
    <property type="component" value="Chromosome"/>
</dbReference>
<dbReference type="InterPro" id="IPR020568">
    <property type="entry name" value="Ribosomal_Su5_D2-typ_SF"/>
</dbReference>
<dbReference type="HAMAP" id="MF_01595">
    <property type="entry name" value="PNPase"/>
    <property type="match status" value="1"/>
</dbReference>
<evidence type="ECO:0000259" key="10">
    <source>
        <dbReference type="PROSITE" id="PS50126"/>
    </source>
</evidence>
<dbReference type="InterPro" id="IPR004088">
    <property type="entry name" value="KH_dom_type_1"/>
</dbReference>
<dbReference type="PROSITE" id="PS50126">
    <property type="entry name" value="S1"/>
    <property type="match status" value="1"/>
</dbReference>
<sequence>MLPNVVTKKIDLPDGRTITVETGKLAKQADGSVVVRLGDTMLLATVVARKEAMEGCDFMPLSVDYVEKFASAGRIPGGFLKREGRLSDFEILTSRLIDRVLRPLFPDDYHADTQVMVQLISADKDALPDGLAALAASAALSVSDIPFNGPISEVRVIRANGEYIVNPTPAQIEEADINLMVGASESDIMMVEGEMKEVSEQAMLEGLKVAHEAIKGQCRLQTEMAEELGVVKREYSHEVHDEELKEEMFDKLYQKVYDVFSQRISDKKKRHEAIQAVKEEYIESLGEDHEVDLGLVGMYFRKIEKKAARNSVLDSNIRIDGRKLNEVRPIWSEVGYLPTPHGSAVFTRGETQSICTVTLGTKLDEQMIDNAMVTGTNKFLLHYNFPGFSTGEVKPNRGAGRREIGHGNLAYRALKEVIPPEGPDNPYTIRIVSDILESNGSSSMATVCGGALALMDAGIRIKSPVSGIAMGMISDAETGRYAVLSDILGDEDHLGDMDFKVTGTDKGLTACQMDMKIDGLSYEILEEALLQGKEGREHILDEMKKTIDVPRADYKPNAPRSTMMRIERDMIGPLIGPGGKVVQEIQKTTETTIVIEEDDQGGVVNIFATDQERMDKAVNWVKSIVAMPEVGEIYEGKVKSIMPFGAFIEFMPNKEGLLHISEVKWERLETLEGILEVGEEVKVKLLDIDKKTGKYKLSRKVLLEKPEGYQERSRGGDRGDRGGRGGNFRGGDRNRRRND</sequence>
<dbReference type="FunFam" id="3.30.230.70:FF:000001">
    <property type="entry name" value="Polyribonucleotide nucleotidyltransferase"/>
    <property type="match status" value="1"/>
</dbReference>
<dbReference type="NCBIfam" id="NF008805">
    <property type="entry name" value="PRK11824.1"/>
    <property type="match status" value="1"/>
</dbReference>
<keyword evidence="2 8" id="KW-0963">Cytoplasm</keyword>
<evidence type="ECO:0000256" key="2">
    <source>
        <dbReference type="ARBA" id="ARBA00022490"/>
    </source>
</evidence>
<dbReference type="Gene3D" id="2.40.50.140">
    <property type="entry name" value="Nucleic acid-binding proteins"/>
    <property type="match status" value="1"/>
</dbReference>
<dbReference type="GO" id="GO:0000175">
    <property type="term" value="F:3'-5'-RNA exonuclease activity"/>
    <property type="evidence" value="ECO:0007669"/>
    <property type="project" value="TreeGrafter"/>
</dbReference>
<evidence type="ECO:0000256" key="9">
    <source>
        <dbReference type="SAM" id="MobiDB-lite"/>
    </source>
</evidence>
<dbReference type="EC" id="2.7.7.8" evidence="8"/>
<organism evidence="11 12">
    <name type="scientific">Fulvitalea axinellae</name>
    <dbReference type="NCBI Taxonomy" id="1182444"/>
    <lineage>
        <taxon>Bacteria</taxon>
        <taxon>Pseudomonadati</taxon>
        <taxon>Bacteroidota</taxon>
        <taxon>Cytophagia</taxon>
        <taxon>Cytophagales</taxon>
        <taxon>Persicobacteraceae</taxon>
        <taxon>Fulvitalea</taxon>
    </lineage>
</organism>
<keyword evidence="12" id="KW-1185">Reference proteome</keyword>
<dbReference type="Pfam" id="PF01138">
    <property type="entry name" value="RNase_PH"/>
    <property type="match status" value="2"/>
</dbReference>
<keyword evidence="6 8" id="KW-0460">Magnesium</keyword>
<feature type="compositionally biased region" description="Basic and acidic residues" evidence="9">
    <location>
        <begin position="706"/>
        <end position="723"/>
    </location>
</feature>
<dbReference type="RefSeq" id="WP_338391724.1">
    <property type="nucleotide sequence ID" value="NZ_AP025314.1"/>
</dbReference>
<keyword evidence="5 8" id="KW-0479">Metal-binding</keyword>
<dbReference type="InterPro" id="IPR004087">
    <property type="entry name" value="KH_dom"/>
</dbReference>
<evidence type="ECO:0000256" key="3">
    <source>
        <dbReference type="ARBA" id="ARBA00022679"/>
    </source>
</evidence>
<dbReference type="PIRSF" id="PIRSF005499">
    <property type="entry name" value="PNPase"/>
    <property type="match status" value="1"/>
</dbReference>
<feature type="binding site" evidence="8">
    <location>
        <position position="492"/>
    </location>
    <ligand>
        <name>Mg(2+)</name>
        <dbReference type="ChEBI" id="CHEBI:18420"/>
    </ligand>
</feature>
<dbReference type="EMBL" id="AP025314">
    <property type="protein sequence ID" value="BDD10150.1"/>
    <property type="molecule type" value="Genomic_DNA"/>
</dbReference>
<dbReference type="GO" id="GO:0004654">
    <property type="term" value="F:polyribonucleotide nucleotidyltransferase activity"/>
    <property type="evidence" value="ECO:0007669"/>
    <property type="project" value="UniProtKB-UniRule"/>
</dbReference>
<comment type="subcellular location">
    <subcellularLocation>
        <location evidence="8">Cytoplasm</location>
    </subcellularLocation>
</comment>
<dbReference type="InterPro" id="IPR012162">
    <property type="entry name" value="PNPase"/>
</dbReference>
<dbReference type="Pfam" id="PF00013">
    <property type="entry name" value="KH_1"/>
    <property type="match status" value="1"/>
</dbReference>
<evidence type="ECO:0000256" key="1">
    <source>
        <dbReference type="ARBA" id="ARBA00007404"/>
    </source>
</evidence>
<dbReference type="AlphaFoldDB" id="A0AAU9DGJ5"/>
<accession>A0AAU9DGJ5</accession>
<dbReference type="Gene3D" id="3.30.230.70">
    <property type="entry name" value="GHMP Kinase, N-terminal domain"/>
    <property type="match status" value="2"/>
</dbReference>
<feature type="compositionally biased region" description="Basic and acidic residues" evidence="9">
    <location>
        <begin position="730"/>
        <end position="739"/>
    </location>
</feature>
<dbReference type="GO" id="GO:0003723">
    <property type="term" value="F:RNA binding"/>
    <property type="evidence" value="ECO:0007669"/>
    <property type="project" value="UniProtKB-UniRule"/>
</dbReference>
<dbReference type="InterPro" id="IPR003029">
    <property type="entry name" value="S1_domain"/>
</dbReference>
<evidence type="ECO:0000256" key="6">
    <source>
        <dbReference type="ARBA" id="ARBA00022842"/>
    </source>
</evidence>
<reference evidence="11 12" key="1">
    <citation type="submission" date="2021-12" db="EMBL/GenBank/DDBJ databases">
        <title>Genome sequencing of bacteria with rrn-lacking chromosome and rrn-plasmid.</title>
        <authorList>
            <person name="Anda M."/>
            <person name="Iwasaki W."/>
        </authorList>
    </citation>
    <scope>NUCLEOTIDE SEQUENCE [LARGE SCALE GENOMIC DNA]</scope>
    <source>
        <strain evidence="11 12">DSM 100852</strain>
    </source>
</reference>
<evidence type="ECO:0000256" key="5">
    <source>
        <dbReference type="ARBA" id="ARBA00022723"/>
    </source>
</evidence>
<dbReference type="FunFam" id="3.30.1370.10:FF:000001">
    <property type="entry name" value="Polyribonucleotide nucleotidyltransferase"/>
    <property type="match status" value="1"/>
</dbReference>
<dbReference type="SMART" id="SM00316">
    <property type="entry name" value="S1"/>
    <property type="match status" value="1"/>
</dbReference>
<keyword evidence="4 8" id="KW-0548">Nucleotidyltransferase</keyword>
<dbReference type="InterPro" id="IPR036345">
    <property type="entry name" value="ExoRNase_PH_dom2_sf"/>
</dbReference>
<dbReference type="InterPro" id="IPR027408">
    <property type="entry name" value="PNPase/RNase_PH_dom_sf"/>
</dbReference>
<evidence type="ECO:0000256" key="4">
    <source>
        <dbReference type="ARBA" id="ARBA00022695"/>
    </source>
</evidence>
<dbReference type="InterPro" id="IPR015848">
    <property type="entry name" value="PNPase_PH_RNA-bd_bac/org-type"/>
</dbReference>
<dbReference type="Pfam" id="PF00575">
    <property type="entry name" value="S1"/>
    <property type="match status" value="1"/>
</dbReference>
<dbReference type="InterPro" id="IPR036612">
    <property type="entry name" value="KH_dom_type_1_sf"/>
</dbReference>
<feature type="domain" description="S1 motif" evidence="10">
    <location>
        <begin position="631"/>
        <end position="700"/>
    </location>
</feature>
<dbReference type="CDD" id="cd02393">
    <property type="entry name" value="KH-I_PNPase"/>
    <property type="match status" value="1"/>
</dbReference>
<dbReference type="SUPFAM" id="SSF46915">
    <property type="entry name" value="Polynucleotide phosphorylase/guanosine pentaphosphate synthase (PNPase/GPSI), domain 3"/>
    <property type="match status" value="1"/>
</dbReference>
<evidence type="ECO:0000313" key="12">
    <source>
        <dbReference type="Proteomes" id="UP001348817"/>
    </source>
</evidence>
<gene>
    <name evidence="8 11" type="primary">pnp</name>
    <name evidence="11" type="ORF">FUAX_25820</name>
</gene>
<dbReference type="SUPFAM" id="SSF55666">
    <property type="entry name" value="Ribonuclease PH domain 2-like"/>
    <property type="match status" value="2"/>
</dbReference>
<feature type="binding site" evidence="8">
    <location>
        <position position="498"/>
    </location>
    <ligand>
        <name>Mg(2+)</name>
        <dbReference type="ChEBI" id="CHEBI:18420"/>
    </ligand>
</feature>
<dbReference type="PANTHER" id="PTHR11252:SF0">
    <property type="entry name" value="POLYRIBONUCLEOTIDE NUCLEOTIDYLTRANSFERASE 1, MITOCHONDRIAL"/>
    <property type="match status" value="1"/>
</dbReference>
<keyword evidence="7 8" id="KW-0694">RNA-binding</keyword>
<dbReference type="CDD" id="cd11363">
    <property type="entry name" value="RNase_PH_PNPase_1"/>
    <property type="match status" value="1"/>
</dbReference>
<keyword evidence="3 8" id="KW-0808">Transferase</keyword>
<evidence type="ECO:0000256" key="7">
    <source>
        <dbReference type="ARBA" id="ARBA00022884"/>
    </source>
</evidence>
<dbReference type="GO" id="GO:0006402">
    <property type="term" value="P:mRNA catabolic process"/>
    <property type="evidence" value="ECO:0007669"/>
    <property type="project" value="UniProtKB-UniRule"/>
</dbReference>
<comment type="cofactor">
    <cofactor evidence="8">
        <name>Mg(2+)</name>
        <dbReference type="ChEBI" id="CHEBI:18420"/>
    </cofactor>
</comment>
<comment type="similarity">
    <text evidence="1 8">Belongs to the polyribonucleotide nucleotidyltransferase family.</text>
</comment>
<dbReference type="SUPFAM" id="SSF54791">
    <property type="entry name" value="Eukaryotic type KH-domain (KH-domain type I)"/>
    <property type="match status" value="1"/>
</dbReference>
<dbReference type="CDD" id="cd11364">
    <property type="entry name" value="RNase_PH_PNPase_2"/>
    <property type="match status" value="1"/>
</dbReference>
<dbReference type="PROSITE" id="PS50084">
    <property type="entry name" value="KH_TYPE_1"/>
    <property type="match status" value="1"/>
</dbReference>
<evidence type="ECO:0000313" key="11">
    <source>
        <dbReference type="EMBL" id="BDD10150.1"/>
    </source>
</evidence>
<dbReference type="PANTHER" id="PTHR11252">
    <property type="entry name" value="POLYRIBONUCLEOTIDE NUCLEOTIDYLTRANSFERASE"/>
    <property type="match status" value="1"/>
</dbReference>
<dbReference type="NCBIfam" id="TIGR03591">
    <property type="entry name" value="polynuc_phos"/>
    <property type="match status" value="1"/>
</dbReference>
<proteinExistence type="inferred from homology"/>
<dbReference type="InterPro" id="IPR012340">
    <property type="entry name" value="NA-bd_OB-fold"/>
</dbReference>
<dbReference type="GO" id="GO:0006396">
    <property type="term" value="P:RNA processing"/>
    <property type="evidence" value="ECO:0007669"/>
    <property type="project" value="InterPro"/>
</dbReference>
<evidence type="ECO:0000256" key="8">
    <source>
        <dbReference type="HAMAP-Rule" id="MF_01595"/>
    </source>
</evidence>